<feature type="compositionally biased region" description="Basic and acidic residues" evidence="1">
    <location>
        <begin position="148"/>
        <end position="159"/>
    </location>
</feature>
<comment type="caution">
    <text evidence="2">The sequence shown here is derived from an EMBL/GenBank/DDBJ whole genome shotgun (WGS) entry which is preliminary data.</text>
</comment>
<evidence type="ECO:0000313" key="3">
    <source>
        <dbReference type="Proteomes" id="UP001321749"/>
    </source>
</evidence>
<keyword evidence="3" id="KW-1185">Reference proteome</keyword>
<evidence type="ECO:0000256" key="1">
    <source>
        <dbReference type="SAM" id="MobiDB-lite"/>
    </source>
</evidence>
<proteinExistence type="predicted"/>
<name>A0AAV9H858_9PEZI</name>
<sequence length="170" mass="19175">MRTTGFDAEVWVERPDGTTIEWERFVSGGGCNLPDKTPYLHIECWVFKVGPFREYKLKESGESVCGIPTSSNHQDAPKQVRTFTPDSFHDASSNLFKSEFTAISFEPPKTARYALVTDTIGSALERIGLLELLLSHEVAQDNTEPQTTEDKLSEHDDDFPQAHRCRIRLG</sequence>
<protein>
    <submittedName>
        <fullName evidence="2">Uncharacterized protein</fullName>
    </submittedName>
</protein>
<evidence type="ECO:0000313" key="2">
    <source>
        <dbReference type="EMBL" id="KAK4456730.1"/>
    </source>
</evidence>
<feature type="region of interest" description="Disordered" evidence="1">
    <location>
        <begin position="140"/>
        <end position="159"/>
    </location>
</feature>
<gene>
    <name evidence="2" type="ORF">QBC42DRAFT_190311</name>
</gene>
<accession>A0AAV9H858</accession>
<dbReference type="Proteomes" id="UP001321749">
    <property type="component" value="Unassembled WGS sequence"/>
</dbReference>
<reference evidence="2" key="1">
    <citation type="journal article" date="2023" name="Mol. Phylogenet. Evol.">
        <title>Genome-scale phylogeny and comparative genomics of the fungal order Sordariales.</title>
        <authorList>
            <person name="Hensen N."/>
            <person name="Bonometti L."/>
            <person name="Westerberg I."/>
            <person name="Brannstrom I.O."/>
            <person name="Guillou S."/>
            <person name="Cros-Aarteil S."/>
            <person name="Calhoun S."/>
            <person name="Haridas S."/>
            <person name="Kuo A."/>
            <person name="Mondo S."/>
            <person name="Pangilinan J."/>
            <person name="Riley R."/>
            <person name="LaButti K."/>
            <person name="Andreopoulos B."/>
            <person name="Lipzen A."/>
            <person name="Chen C."/>
            <person name="Yan M."/>
            <person name="Daum C."/>
            <person name="Ng V."/>
            <person name="Clum A."/>
            <person name="Steindorff A."/>
            <person name="Ohm R.A."/>
            <person name="Martin F."/>
            <person name="Silar P."/>
            <person name="Natvig D.O."/>
            <person name="Lalanne C."/>
            <person name="Gautier V."/>
            <person name="Ament-Velasquez S.L."/>
            <person name="Kruys A."/>
            <person name="Hutchinson M.I."/>
            <person name="Powell A.J."/>
            <person name="Barry K."/>
            <person name="Miller A.N."/>
            <person name="Grigoriev I.V."/>
            <person name="Debuchy R."/>
            <person name="Gladieux P."/>
            <person name="Hiltunen Thoren M."/>
            <person name="Johannesson H."/>
        </authorList>
    </citation>
    <scope>NUCLEOTIDE SEQUENCE</scope>
    <source>
        <strain evidence="2">PSN324</strain>
    </source>
</reference>
<organism evidence="2 3">
    <name type="scientific">Cladorrhinum samala</name>
    <dbReference type="NCBI Taxonomy" id="585594"/>
    <lineage>
        <taxon>Eukaryota</taxon>
        <taxon>Fungi</taxon>
        <taxon>Dikarya</taxon>
        <taxon>Ascomycota</taxon>
        <taxon>Pezizomycotina</taxon>
        <taxon>Sordariomycetes</taxon>
        <taxon>Sordariomycetidae</taxon>
        <taxon>Sordariales</taxon>
        <taxon>Podosporaceae</taxon>
        <taxon>Cladorrhinum</taxon>
    </lineage>
</organism>
<dbReference type="EMBL" id="MU865172">
    <property type="protein sequence ID" value="KAK4456730.1"/>
    <property type="molecule type" value="Genomic_DNA"/>
</dbReference>
<reference evidence="2" key="2">
    <citation type="submission" date="2023-06" db="EMBL/GenBank/DDBJ databases">
        <authorList>
            <consortium name="Lawrence Berkeley National Laboratory"/>
            <person name="Mondo S.J."/>
            <person name="Hensen N."/>
            <person name="Bonometti L."/>
            <person name="Westerberg I."/>
            <person name="Brannstrom I.O."/>
            <person name="Guillou S."/>
            <person name="Cros-Aarteil S."/>
            <person name="Calhoun S."/>
            <person name="Haridas S."/>
            <person name="Kuo A."/>
            <person name="Pangilinan J."/>
            <person name="Riley R."/>
            <person name="Labutti K."/>
            <person name="Andreopoulos B."/>
            <person name="Lipzen A."/>
            <person name="Chen C."/>
            <person name="Yanf M."/>
            <person name="Daum C."/>
            <person name="Ng V."/>
            <person name="Clum A."/>
            <person name="Steindorff A."/>
            <person name="Ohm R."/>
            <person name="Martin F."/>
            <person name="Silar P."/>
            <person name="Natvig D."/>
            <person name="Lalanne C."/>
            <person name="Gautier V."/>
            <person name="Ament-Velasquez S.L."/>
            <person name="Kruys A."/>
            <person name="Hutchinson M.I."/>
            <person name="Powell A.J."/>
            <person name="Barry K."/>
            <person name="Miller A.N."/>
            <person name="Grigoriev I.V."/>
            <person name="Debuchy R."/>
            <person name="Gladieux P."/>
            <person name="Thoren M.H."/>
            <person name="Johannesson H."/>
        </authorList>
    </citation>
    <scope>NUCLEOTIDE SEQUENCE</scope>
    <source>
        <strain evidence="2">PSN324</strain>
    </source>
</reference>
<dbReference type="AlphaFoldDB" id="A0AAV9H858"/>